<protein>
    <recommendedName>
        <fullName evidence="2">Surface-adhesin protein E-like domain-containing protein</fullName>
    </recommendedName>
</protein>
<dbReference type="EMBL" id="VTOX01000002">
    <property type="protein sequence ID" value="NKE65953.1"/>
    <property type="molecule type" value="Genomic_DNA"/>
</dbReference>
<proteinExistence type="predicted"/>
<organism evidence="3 4">
    <name type="scientific">Ramlibacter lithotrophicus</name>
    <dbReference type="NCBI Taxonomy" id="2606681"/>
    <lineage>
        <taxon>Bacteria</taxon>
        <taxon>Pseudomonadati</taxon>
        <taxon>Pseudomonadota</taxon>
        <taxon>Betaproteobacteria</taxon>
        <taxon>Burkholderiales</taxon>
        <taxon>Comamonadaceae</taxon>
        <taxon>Ramlibacter</taxon>
    </lineage>
</organism>
<evidence type="ECO:0000313" key="4">
    <source>
        <dbReference type="Proteomes" id="UP000521868"/>
    </source>
</evidence>
<evidence type="ECO:0000256" key="1">
    <source>
        <dbReference type="SAM" id="SignalP"/>
    </source>
</evidence>
<reference evidence="3 4" key="1">
    <citation type="journal article" date="2020" name="Nature">
        <title>Bacterial chemolithoautotrophy via manganese oxidation.</title>
        <authorList>
            <person name="Yu H."/>
            <person name="Leadbetter J.R."/>
        </authorList>
    </citation>
    <scope>NUCLEOTIDE SEQUENCE [LARGE SCALE GENOMIC DNA]</scope>
    <source>
        <strain evidence="3 4">RBP-1</strain>
    </source>
</reference>
<feature type="signal peptide" evidence="1">
    <location>
        <begin position="1"/>
        <end position="23"/>
    </location>
</feature>
<feature type="domain" description="Surface-adhesin protein E-like" evidence="2">
    <location>
        <begin position="53"/>
        <end position="115"/>
    </location>
</feature>
<keyword evidence="1" id="KW-0732">Signal</keyword>
<accession>A0A7X6DF44</accession>
<gene>
    <name evidence="3" type="ORF">RAMLITH_08985</name>
</gene>
<dbReference type="Pfam" id="PF16747">
    <property type="entry name" value="Adhesin_E"/>
    <property type="match status" value="1"/>
</dbReference>
<dbReference type="Proteomes" id="UP000521868">
    <property type="component" value="Unassembled WGS sequence"/>
</dbReference>
<evidence type="ECO:0000259" key="2">
    <source>
        <dbReference type="Pfam" id="PF16747"/>
    </source>
</evidence>
<keyword evidence="4" id="KW-1185">Reference proteome</keyword>
<sequence>MKIQTTRAGMAAALLAAAPCWPAQWFAVGGPREATAGPLVEVDLETLGPPRRGGEAVIRVSYAAPQAHEDGFRYRSFVGNARFDCQRQVISLTSAAFYRLPQGQGERVGTNSSGSVSGMPATLLDSISARERQALLRASCATAQPAS</sequence>
<dbReference type="InterPro" id="IPR031939">
    <property type="entry name" value="Adhesin_E-like"/>
</dbReference>
<feature type="chain" id="PRO_5030613762" description="Surface-adhesin protein E-like domain-containing protein" evidence="1">
    <location>
        <begin position="24"/>
        <end position="147"/>
    </location>
</feature>
<dbReference type="RefSeq" id="WP_168107028.1">
    <property type="nucleotide sequence ID" value="NZ_VTOX01000002.1"/>
</dbReference>
<comment type="caution">
    <text evidence="3">The sequence shown here is derived from an EMBL/GenBank/DDBJ whole genome shotgun (WGS) entry which is preliminary data.</text>
</comment>
<name>A0A7X6DF44_9BURK</name>
<dbReference type="AlphaFoldDB" id="A0A7X6DF44"/>
<evidence type="ECO:0000313" key="3">
    <source>
        <dbReference type="EMBL" id="NKE65953.1"/>
    </source>
</evidence>